<evidence type="ECO:0000256" key="2">
    <source>
        <dbReference type="ARBA" id="ARBA00023002"/>
    </source>
</evidence>
<sequence>MSRLEGKIALVTGGSLGFGAAIARRLAQEGAAVAVNYPFSMPEADAVVSQIKQSGGRAISVRADITKRDEVELMMRQVIGDFGALDILVNNAGAYEFVALESVTEDHFHRLFNLNVLGTILVTQAALPHLKKLGGSVVNISSVVSVCPSALAPVYSATKGAIDALTKSLAKAHADRQIRFNTVNPGLTPTDGVQKLGTFGADLLQEILEQTPLRRNGMVQDVAAAVVFFASEESSFITGESLLVSGGRR</sequence>
<dbReference type="FunFam" id="3.40.50.720:FF:000084">
    <property type="entry name" value="Short-chain dehydrogenase reductase"/>
    <property type="match status" value="1"/>
</dbReference>
<dbReference type="SUPFAM" id="SSF51735">
    <property type="entry name" value="NAD(P)-binding Rossmann-fold domains"/>
    <property type="match status" value="1"/>
</dbReference>
<dbReference type="InterPro" id="IPR002347">
    <property type="entry name" value="SDR_fam"/>
</dbReference>
<dbReference type="AlphaFoldDB" id="A0A852V9B8"/>
<dbReference type="CDD" id="cd05233">
    <property type="entry name" value="SDR_c"/>
    <property type="match status" value="1"/>
</dbReference>
<dbReference type="InterPro" id="IPR020904">
    <property type="entry name" value="Sc_DH/Rdtase_CS"/>
</dbReference>
<dbReference type="NCBIfam" id="NF005559">
    <property type="entry name" value="PRK07231.1"/>
    <property type="match status" value="1"/>
</dbReference>
<reference evidence="3 4" key="1">
    <citation type="submission" date="2020-07" db="EMBL/GenBank/DDBJ databases">
        <title>Genomic Encyclopedia of Type Strains, Phase IV (KMG-V): Genome sequencing to study the core and pangenomes of soil and plant-associated prokaryotes.</title>
        <authorList>
            <person name="Whitman W."/>
        </authorList>
    </citation>
    <scope>NUCLEOTIDE SEQUENCE [LARGE SCALE GENOMIC DNA]</scope>
    <source>
        <strain evidence="3 4">M8UP22</strain>
    </source>
</reference>
<dbReference type="PRINTS" id="PR00081">
    <property type="entry name" value="GDHRDH"/>
</dbReference>
<evidence type="ECO:0000313" key="4">
    <source>
        <dbReference type="Proteomes" id="UP000564385"/>
    </source>
</evidence>
<dbReference type="Pfam" id="PF13561">
    <property type="entry name" value="adh_short_C2"/>
    <property type="match status" value="1"/>
</dbReference>
<dbReference type="Gene3D" id="3.40.50.720">
    <property type="entry name" value="NAD(P)-binding Rossmann-like Domain"/>
    <property type="match status" value="1"/>
</dbReference>
<dbReference type="GO" id="GO:0004316">
    <property type="term" value="F:3-oxoacyl-[acyl-carrier-protein] reductase (NADPH) activity"/>
    <property type="evidence" value="ECO:0007669"/>
    <property type="project" value="UniProtKB-EC"/>
</dbReference>
<evidence type="ECO:0000256" key="1">
    <source>
        <dbReference type="ARBA" id="ARBA00006484"/>
    </source>
</evidence>
<gene>
    <name evidence="3" type="ORF">HDF08_000044</name>
</gene>
<protein>
    <submittedName>
        <fullName evidence="3">3-oxoacyl-[acyl-carrier protein] reductase</fullName>
        <ecNumber evidence="3">1.1.1.100</ecNumber>
    </submittedName>
</protein>
<keyword evidence="2 3" id="KW-0560">Oxidoreductase</keyword>
<organism evidence="3 4">
    <name type="scientific">Tunturiibacter lichenicola</name>
    <dbReference type="NCBI Taxonomy" id="2051959"/>
    <lineage>
        <taxon>Bacteria</taxon>
        <taxon>Pseudomonadati</taxon>
        <taxon>Acidobacteriota</taxon>
        <taxon>Terriglobia</taxon>
        <taxon>Terriglobales</taxon>
        <taxon>Acidobacteriaceae</taxon>
        <taxon>Tunturiibacter</taxon>
    </lineage>
</organism>
<comment type="similarity">
    <text evidence="1">Belongs to the short-chain dehydrogenases/reductases (SDR) family.</text>
</comment>
<evidence type="ECO:0000313" key="3">
    <source>
        <dbReference type="EMBL" id="NYF87977.1"/>
    </source>
</evidence>
<dbReference type="PRINTS" id="PR00080">
    <property type="entry name" value="SDRFAMILY"/>
</dbReference>
<dbReference type="EC" id="1.1.1.100" evidence="3"/>
<dbReference type="PANTHER" id="PTHR43639:SF1">
    <property type="entry name" value="SHORT-CHAIN DEHYDROGENASE_REDUCTASE FAMILY PROTEIN"/>
    <property type="match status" value="1"/>
</dbReference>
<comment type="caution">
    <text evidence="3">The sequence shown here is derived from an EMBL/GenBank/DDBJ whole genome shotgun (WGS) entry which is preliminary data.</text>
</comment>
<dbReference type="PANTHER" id="PTHR43639">
    <property type="entry name" value="OXIDOREDUCTASE, SHORT-CHAIN DEHYDROGENASE/REDUCTASE FAMILY (AFU_ORTHOLOGUE AFUA_5G02870)"/>
    <property type="match status" value="1"/>
</dbReference>
<name>A0A852V9B8_9BACT</name>
<dbReference type="Proteomes" id="UP000564385">
    <property type="component" value="Unassembled WGS sequence"/>
</dbReference>
<dbReference type="EMBL" id="JACCCU010000001">
    <property type="protein sequence ID" value="NYF87977.1"/>
    <property type="molecule type" value="Genomic_DNA"/>
</dbReference>
<dbReference type="InterPro" id="IPR036291">
    <property type="entry name" value="NAD(P)-bd_dom_sf"/>
</dbReference>
<proteinExistence type="inferred from homology"/>
<dbReference type="PROSITE" id="PS00061">
    <property type="entry name" value="ADH_SHORT"/>
    <property type="match status" value="1"/>
</dbReference>
<accession>A0A852V9B8</accession>